<name>A0A4Q7YUU7_9BACT</name>
<evidence type="ECO:0000313" key="1">
    <source>
        <dbReference type="EMBL" id="RZU41094.1"/>
    </source>
</evidence>
<reference evidence="1 2" key="1">
    <citation type="submission" date="2019-02" db="EMBL/GenBank/DDBJ databases">
        <title>Genomic Encyclopedia of Archaeal and Bacterial Type Strains, Phase II (KMG-II): from individual species to whole genera.</title>
        <authorList>
            <person name="Goeker M."/>
        </authorList>
    </citation>
    <scope>NUCLEOTIDE SEQUENCE [LARGE SCALE GENOMIC DNA]</scope>
    <source>
        <strain evidence="1 2">DSM 18101</strain>
    </source>
</reference>
<organism evidence="1 2">
    <name type="scientific">Edaphobacter modestus</name>
    <dbReference type="NCBI Taxonomy" id="388466"/>
    <lineage>
        <taxon>Bacteria</taxon>
        <taxon>Pseudomonadati</taxon>
        <taxon>Acidobacteriota</taxon>
        <taxon>Terriglobia</taxon>
        <taxon>Terriglobales</taxon>
        <taxon>Acidobacteriaceae</taxon>
        <taxon>Edaphobacter</taxon>
    </lineage>
</organism>
<comment type="caution">
    <text evidence="1">The sequence shown here is derived from an EMBL/GenBank/DDBJ whole genome shotgun (WGS) entry which is preliminary data.</text>
</comment>
<dbReference type="EMBL" id="SHKW01000001">
    <property type="protein sequence ID" value="RZU41094.1"/>
    <property type="molecule type" value="Genomic_DNA"/>
</dbReference>
<dbReference type="AlphaFoldDB" id="A0A4Q7YUU7"/>
<protein>
    <submittedName>
        <fullName evidence="1">Uncharacterized protein</fullName>
    </submittedName>
</protein>
<dbReference type="Proteomes" id="UP000292958">
    <property type="component" value="Unassembled WGS sequence"/>
</dbReference>
<evidence type="ECO:0000313" key="2">
    <source>
        <dbReference type="Proteomes" id="UP000292958"/>
    </source>
</evidence>
<keyword evidence="2" id="KW-1185">Reference proteome</keyword>
<sequence>MDKKDVKLACNFGVYPRLTYPRINSKRVERYFYGLPLGEPSKRSPYQATFAALFVTDLTALAVF</sequence>
<gene>
    <name evidence="1" type="ORF">BDD14_2589</name>
</gene>
<proteinExistence type="predicted"/>
<accession>A0A4Q7YUU7</accession>